<accession>A0A3B0SLC1</accession>
<protein>
    <submittedName>
        <fullName evidence="1">Uncharacterized protein</fullName>
    </submittedName>
</protein>
<dbReference type="AlphaFoldDB" id="A0A3B0SLC1"/>
<evidence type="ECO:0000313" key="1">
    <source>
        <dbReference type="EMBL" id="VAW06238.1"/>
    </source>
</evidence>
<organism evidence="1">
    <name type="scientific">hydrothermal vent metagenome</name>
    <dbReference type="NCBI Taxonomy" id="652676"/>
    <lineage>
        <taxon>unclassified sequences</taxon>
        <taxon>metagenomes</taxon>
        <taxon>ecological metagenomes</taxon>
    </lineage>
</organism>
<proteinExistence type="predicted"/>
<name>A0A3B0SLC1_9ZZZZ</name>
<dbReference type="EMBL" id="UOEH01000510">
    <property type="protein sequence ID" value="VAW06238.1"/>
    <property type="molecule type" value="Genomic_DNA"/>
</dbReference>
<reference evidence="1" key="1">
    <citation type="submission" date="2018-06" db="EMBL/GenBank/DDBJ databases">
        <authorList>
            <person name="Zhirakovskaya E."/>
        </authorList>
    </citation>
    <scope>NUCLEOTIDE SEQUENCE</scope>
</reference>
<sequence length="38" mass="4318">MPLFRGSITQIRCDEFTANIGSCGISAFRRPFLVHYGR</sequence>
<gene>
    <name evidence="1" type="ORF">MNBD_ALPHA05-1078</name>
</gene>